<organism evidence="7 8">
    <name type="scientific">Paraphoma chrysanthemicola</name>
    <dbReference type="NCBI Taxonomy" id="798071"/>
    <lineage>
        <taxon>Eukaryota</taxon>
        <taxon>Fungi</taxon>
        <taxon>Dikarya</taxon>
        <taxon>Ascomycota</taxon>
        <taxon>Pezizomycotina</taxon>
        <taxon>Dothideomycetes</taxon>
        <taxon>Pleosporomycetidae</taxon>
        <taxon>Pleosporales</taxon>
        <taxon>Pleosporineae</taxon>
        <taxon>Phaeosphaeriaceae</taxon>
        <taxon>Paraphoma</taxon>
    </lineage>
</organism>
<gene>
    <name evidence="7" type="ORF">FB567DRAFT_606213</name>
</gene>
<protein>
    <recommendedName>
        <fullName evidence="1">1-alkyl-2-acetylglycerophosphocholine esterase</fullName>
        <ecNumber evidence="1">3.1.1.47</ecNumber>
    </recommendedName>
</protein>
<dbReference type="InterPro" id="IPR029058">
    <property type="entry name" value="AB_hydrolase_fold"/>
</dbReference>
<evidence type="ECO:0000256" key="2">
    <source>
        <dbReference type="ARBA" id="ARBA00022801"/>
    </source>
</evidence>
<reference evidence="7" key="1">
    <citation type="journal article" date="2021" name="Nat. Commun.">
        <title>Genetic determinants of endophytism in the Arabidopsis root mycobiome.</title>
        <authorList>
            <person name="Mesny F."/>
            <person name="Miyauchi S."/>
            <person name="Thiergart T."/>
            <person name="Pickel B."/>
            <person name="Atanasova L."/>
            <person name="Karlsson M."/>
            <person name="Huettel B."/>
            <person name="Barry K.W."/>
            <person name="Haridas S."/>
            <person name="Chen C."/>
            <person name="Bauer D."/>
            <person name="Andreopoulos W."/>
            <person name="Pangilinan J."/>
            <person name="LaButti K."/>
            <person name="Riley R."/>
            <person name="Lipzen A."/>
            <person name="Clum A."/>
            <person name="Drula E."/>
            <person name="Henrissat B."/>
            <person name="Kohler A."/>
            <person name="Grigoriev I.V."/>
            <person name="Martin F.M."/>
            <person name="Hacquard S."/>
        </authorList>
    </citation>
    <scope>NUCLEOTIDE SEQUENCE</scope>
    <source>
        <strain evidence="7">MPI-SDFR-AT-0120</strain>
    </source>
</reference>
<dbReference type="PANTHER" id="PTHR10272:SF14">
    <property type="entry name" value="PAF ACETYLHYDROLASE FAMILY PROTEIN"/>
    <property type="match status" value="1"/>
</dbReference>
<comment type="caution">
    <text evidence="7">The sequence shown here is derived from an EMBL/GenBank/DDBJ whole genome shotgun (WGS) entry which is preliminary data.</text>
</comment>
<dbReference type="AlphaFoldDB" id="A0A8K0R2I1"/>
<evidence type="ECO:0000256" key="1">
    <source>
        <dbReference type="ARBA" id="ARBA00013201"/>
    </source>
</evidence>
<dbReference type="PANTHER" id="PTHR10272">
    <property type="entry name" value="PLATELET-ACTIVATING FACTOR ACETYLHYDROLASE"/>
    <property type="match status" value="1"/>
</dbReference>
<feature type="chain" id="PRO_5035452015" description="1-alkyl-2-acetylglycerophosphocholine esterase" evidence="6">
    <location>
        <begin position="19"/>
        <end position="411"/>
    </location>
</feature>
<keyword evidence="8" id="KW-1185">Reference proteome</keyword>
<evidence type="ECO:0000256" key="4">
    <source>
        <dbReference type="ARBA" id="ARBA00023098"/>
    </source>
</evidence>
<dbReference type="Gene3D" id="3.40.50.1820">
    <property type="entry name" value="alpha/beta hydrolase"/>
    <property type="match status" value="1"/>
</dbReference>
<accession>A0A8K0R2I1</accession>
<dbReference type="GO" id="GO:0003847">
    <property type="term" value="F:1-alkyl-2-acetylglycerophosphocholine esterase activity"/>
    <property type="evidence" value="ECO:0007669"/>
    <property type="project" value="UniProtKB-EC"/>
</dbReference>
<keyword evidence="3" id="KW-0442">Lipid degradation</keyword>
<feature type="signal peptide" evidence="6">
    <location>
        <begin position="1"/>
        <end position="18"/>
    </location>
</feature>
<sequence>MALLSVFLVLLLAFLGQAKNLVIPGPDSDHKYKPAIASFSLTDTSRKDPWDKNDRKIAVTLLMPVPVNACKECALPYMPDQTAKISNEQFFGDKKKGVFEKIQIQGCCSSSESIDAAKLPVLVIDGQTDTSRLMYTNLAQYVAANNVAVVLVDHPHDSSIVEFEDKSVAYNSGRTGLSSFSPLTAWNSTVTNALDIRVRDIQFALTSLASQELLARVFPNVKFTSALNTASYAIAGHALGGTVATSLGTSDPRVLLSINLSGSSPPLTSKTSKPVFFIGRQNFLRDNDINWPTSWQYLTGPATEFDLQESELMDFTDLSVIMELAATDGMKGLAGAGLGKQGVWANHALRCFVEGIVKDELDIGDGKSLSHSRLAPRAGKSVDGAKGVGVIDGGDKESGASSSRKWRRWFI</sequence>
<keyword evidence="2" id="KW-0378">Hydrolase</keyword>
<feature type="region of interest" description="Disordered" evidence="5">
    <location>
        <begin position="389"/>
        <end position="411"/>
    </location>
</feature>
<dbReference type="EMBL" id="JAGMVJ010000015">
    <property type="protein sequence ID" value="KAH7080852.1"/>
    <property type="molecule type" value="Genomic_DNA"/>
</dbReference>
<dbReference type="Proteomes" id="UP000813461">
    <property type="component" value="Unassembled WGS sequence"/>
</dbReference>
<dbReference type="GO" id="GO:0016042">
    <property type="term" value="P:lipid catabolic process"/>
    <property type="evidence" value="ECO:0007669"/>
    <property type="project" value="UniProtKB-KW"/>
</dbReference>
<evidence type="ECO:0000256" key="5">
    <source>
        <dbReference type="SAM" id="MobiDB-lite"/>
    </source>
</evidence>
<name>A0A8K0R2I1_9PLEO</name>
<evidence type="ECO:0000313" key="7">
    <source>
        <dbReference type="EMBL" id="KAH7080852.1"/>
    </source>
</evidence>
<evidence type="ECO:0000313" key="8">
    <source>
        <dbReference type="Proteomes" id="UP000813461"/>
    </source>
</evidence>
<dbReference type="Pfam" id="PF03403">
    <property type="entry name" value="PAF-AH_p_II"/>
    <property type="match status" value="1"/>
</dbReference>
<evidence type="ECO:0000256" key="3">
    <source>
        <dbReference type="ARBA" id="ARBA00022963"/>
    </source>
</evidence>
<keyword evidence="4" id="KW-0443">Lipid metabolism</keyword>
<keyword evidence="6" id="KW-0732">Signal</keyword>
<evidence type="ECO:0000256" key="6">
    <source>
        <dbReference type="SAM" id="SignalP"/>
    </source>
</evidence>
<dbReference type="EC" id="3.1.1.47" evidence="1"/>
<proteinExistence type="predicted"/>
<dbReference type="OrthoDB" id="2363873at2759"/>
<dbReference type="SUPFAM" id="SSF53474">
    <property type="entry name" value="alpha/beta-Hydrolases"/>
    <property type="match status" value="1"/>
</dbReference>